<dbReference type="Gene3D" id="3.30.70.100">
    <property type="match status" value="1"/>
</dbReference>
<protein>
    <submittedName>
        <fullName evidence="3">Diguanylate phosphodiesterase</fullName>
    </submittedName>
</protein>
<accession>A0ABR9Q215</accession>
<dbReference type="Pfam" id="PF00563">
    <property type="entry name" value="EAL"/>
    <property type="match status" value="1"/>
</dbReference>
<dbReference type="SUPFAM" id="SSF54975">
    <property type="entry name" value="Acylphosphatase/BLUF domain-like"/>
    <property type="match status" value="1"/>
</dbReference>
<feature type="domain" description="BLUF" evidence="2">
    <location>
        <begin position="2"/>
        <end position="93"/>
    </location>
</feature>
<keyword evidence="4" id="KW-1185">Reference proteome</keyword>
<dbReference type="Gene3D" id="3.20.20.450">
    <property type="entry name" value="EAL domain"/>
    <property type="match status" value="1"/>
</dbReference>
<reference evidence="3 4" key="1">
    <citation type="submission" date="2020-10" db="EMBL/GenBank/DDBJ databases">
        <title>High risk of septic shock deaths with Enterobacter bugandensis among Enterobacter cloacae complex isolates that physiologically colonize newborns in neonatal intensive care unit bis.</title>
        <authorList>
            <person name="Girlich D."/>
            <person name="Ouzani S."/>
            <person name="Emeraud C."/>
            <person name="Bonnin R.A."/>
            <person name="Gauthier L."/>
            <person name="Le Sache N."/>
            <person name="Mokhtari M."/>
            <person name="Langlois I."/>
            <person name="Begasse C."/>
            <person name="Arangia N."/>
            <person name="Fournier S."/>
            <person name="Fortineau N."/>
            <person name="Naas T."/>
            <person name="Dortet L."/>
        </authorList>
    </citation>
    <scope>NUCLEOTIDE SEQUENCE [LARGE SCALE GENOMIC DNA]</scope>
    <source>
        <strain evidence="3 4">P40RS</strain>
    </source>
</reference>
<name>A0ABR9Q215_9ENTR</name>
<evidence type="ECO:0000313" key="4">
    <source>
        <dbReference type="Proteomes" id="UP001296720"/>
    </source>
</evidence>
<dbReference type="PANTHER" id="PTHR33121:SF15">
    <property type="entry name" value="BLUE LIGHT- AND TEMPERATURE-REGULATED ANTIREPRESSOR BLUF"/>
    <property type="match status" value="1"/>
</dbReference>
<dbReference type="EMBL" id="JADBRO010000001">
    <property type="protein sequence ID" value="MBE4852851.1"/>
    <property type="molecule type" value="Genomic_DNA"/>
</dbReference>
<dbReference type="RefSeq" id="WP_148418989.1">
    <property type="nucleotide sequence ID" value="NZ_CP056779.1"/>
</dbReference>
<dbReference type="Pfam" id="PF04940">
    <property type="entry name" value="BLUF"/>
    <property type="match status" value="1"/>
</dbReference>
<sequence>MLTTIIYRSHICEDVPVKALEDMVAAANCRNRQFDVTGILLFNGTHFFQLLEGPAENVREIYQLICQDPRHHNVVELLSDHGPLRRFGNAGMELFDLRQYDTDEVLQQVLDKGTTKYQLTYSDRALQFFRTFVEATEKANYFELPPADSWDFVSEETALSSQPAVVPKGAECSFAFQPIVDPFMQQVVSWEALIRTPDGDSPEAYFANQSSEALYDSDLKSKQVALSMASALGLQDQTLCINLLPMTLVNVPGAVDFLLTAIEANGFVPEQIVVEFTEREAISRFEEFTSAVRQLKSAGISVAIDHFGAGFAGLQLLAEFQPDRIKINRDLIANVHKSGPRQAIVQAIIKCCASLEIQFCAVGVELAEEWMWLESAGISQFQGHLFASPRLGGIPAIAWPEKKFDF</sequence>
<evidence type="ECO:0000259" key="2">
    <source>
        <dbReference type="PROSITE" id="PS50925"/>
    </source>
</evidence>
<dbReference type="InterPro" id="IPR050706">
    <property type="entry name" value="Cyclic-di-GMP_PDE-like"/>
</dbReference>
<dbReference type="PANTHER" id="PTHR33121">
    <property type="entry name" value="CYCLIC DI-GMP PHOSPHODIESTERASE PDEF"/>
    <property type="match status" value="1"/>
</dbReference>
<proteinExistence type="predicted"/>
<gene>
    <name evidence="3" type="ORF">IM311_02060</name>
</gene>
<dbReference type="CDD" id="cd01948">
    <property type="entry name" value="EAL"/>
    <property type="match status" value="1"/>
</dbReference>
<dbReference type="InterPro" id="IPR007024">
    <property type="entry name" value="BLUF_domain"/>
</dbReference>
<dbReference type="SUPFAM" id="SSF141868">
    <property type="entry name" value="EAL domain-like"/>
    <property type="match status" value="1"/>
</dbReference>
<feature type="domain" description="EAL" evidence="1">
    <location>
        <begin position="154"/>
        <end position="403"/>
    </location>
</feature>
<organism evidence="3 4">
    <name type="scientific">Enterobacter pasteurii</name>
    <dbReference type="NCBI Taxonomy" id="3029761"/>
    <lineage>
        <taxon>Bacteria</taxon>
        <taxon>Pseudomonadati</taxon>
        <taxon>Pseudomonadota</taxon>
        <taxon>Gammaproteobacteria</taxon>
        <taxon>Enterobacterales</taxon>
        <taxon>Enterobacteriaceae</taxon>
        <taxon>Enterobacter</taxon>
        <taxon>Enterobacter cloacae complex</taxon>
    </lineage>
</organism>
<dbReference type="InterPro" id="IPR001633">
    <property type="entry name" value="EAL_dom"/>
</dbReference>
<dbReference type="SMART" id="SM01034">
    <property type="entry name" value="BLUF"/>
    <property type="match status" value="1"/>
</dbReference>
<comment type="caution">
    <text evidence="3">The sequence shown here is derived from an EMBL/GenBank/DDBJ whole genome shotgun (WGS) entry which is preliminary data.</text>
</comment>
<dbReference type="InterPro" id="IPR035919">
    <property type="entry name" value="EAL_sf"/>
</dbReference>
<dbReference type="Proteomes" id="UP001296720">
    <property type="component" value="Unassembled WGS sequence"/>
</dbReference>
<dbReference type="PROSITE" id="PS50883">
    <property type="entry name" value="EAL"/>
    <property type="match status" value="1"/>
</dbReference>
<dbReference type="InterPro" id="IPR036046">
    <property type="entry name" value="Acylphosphatase-like_dom_sf"/>
</dbReference>
<dbReference type="SMART" id="SM00052">
    <property type="entry name" value="EAL"/>
    <property type="match status" value="1"/>
</dbReference>
<dbReference type="PROSITE" id="PS50925">
    <property type="entry name" value="BLUF"/>
    <property type="match status" value="1"/>
</dbReference>
<evidence type="ECO:0000259" key="1">
    <source>
        <dbReference type="PROSITE" id="PS50883"/>
    </source>
</evidence>
<evidence type="ECO:0000313" key="3">
    <source>
        <dbReference type="EMBL" id="MBE4852851.1"/>
    </source>
</evidence>